<name>A0ABS7F4A2_9PROT</name>
<accession>A0ABS7F4A2</accession>
<gene>
    <name evidence="1" type="ORF">K1J50_11540</name>
</gene>
<evidence type="ECO:0000313" key="1">
    <source>
        <dbReference type="EMBL" id="MBW8270118.1"/>
    </source>
</evidence>
<evidence type="ECO:0000313" key="2">
    <source>
        <dbReference type="Proteomes" id="UP001519924"/>
    </source>
</evidence>
<dbReference type="RefSeq" id="WP_220117866.1">
    <property type="nucleotide sequence ID" value="NZ_JAHZUY010000031.1"/>
</dbReference>
<proteinExistence type="predicted"/>
<protein>
    <submittedName>
        <fullName evidence="1">Uncharacterized protein</fullName>
    </submittedName>
</protein>
<comment type="caution">
    <text evidence="1">The sequence shown here is derived from an EMBL/GenBank/DDBJ whole genome shotgun (WGS) entry which is preliminary data.</text>
</comment>
<dbReference type="SUPFAM" id="SSF53474">
    <property type="entry name" value="alpha/beta-Hydrolases"/>
    <property type="match status" value="1"/>
</dbReference>
<sequence>MSALTEVRHVLPAIRVPTPVIHRTGDVRVKIGAGRAPAAAIPGAR</sequence>
<dbReference type="EMBL" id="JAHZUY010000031">
    <property type="protein sequence ID" value="MBW8270118.1"/>
    <property type="molecule type" value="Genomic_DNA"/>
</dbReference>
<dbReference type="Proteomes" id="UP001519924">
    <property type="component" value="Unassembled WGS sequence"/>
</dbReference>
<keyword evidence="2" id="KW-1185">Reference proteome</keyword>
<reference evidence="1 2" key="1">
    <citation type="submission" date="2021-08" db="EMBL/GenBank/DDBJ databases">
        <title>Caldovatus sediminis gen. nov., sp. nov., a moderately thermophilic bacterium isolated from a hot spring.</title>
        <authorList>
            <person name="Hu C.-J."/>
            <person name="Li W.-J."/>
            <person name="Xian W.-D."/>
        </authorList>
    </citation>
    <scope>NUCLEOTIDE SEQUENCE [LARGE SCALE GENOMIC DNA]</scope>
    <source>
        <strain evidence="1 2">SYSU G05006</strain>
    </source>
</reference>
<organism evidence="1 2">
    <name type="scientific">Caldovatus aquaticus</name>
    <dbReference type="NCBI Taxonomy" id="2865671"/>
    <lineage>
        <taxon>Bacteria</taxon>
        <taxon>Pseudomonadati</taxon>
        <taxon>Pseudomonadota</taxon>
        <taxon>Alphaproteobacteria</taxon>
        <taxon>Acetobacterales</taxon>
        <taxon>Roseomonadaceae</taxon>
        <taxon>Caldovatus</taxon>
    </lineage>
</organism>
<dbReference type="InterPro" id="IPR029058">
    <property type="entry name" value="AB_hydrolase_fold"/>
</dbReference>